<dbReference type="InterPro" id="IPR050204">
    <property type="entry name" value="AraC_XylS_family_regulators"/>
</dbReference>
<reference evidence="5 6" key="1">
    <citation type="submission" date="2021-01" db="EMBL/GenBank/DDBJ databases">
        <title>Carboxyliciviraga sp.nov., isolated from coastal sediments.</title>
        <authorList>
            <person name="Lu D."/>
            <person name="Zhang T."/>
        </authorList>
    </citation>
    <scope>NUCLEOTIDE SEQUENCE [LARGE SCALE GENOMIC DNA]</scope>
    <source>
        <strain evidence="5 6">N1Y132</strain>
    </source>
</reference>
<dbReference type="SUPFAM" id="SSF46689">
    <property type="entry name" value="Homeodomain-like"/>
    <property type="match status" value="1"/>
</dbReference>
<dbReference type="Proteomes" id="UP000605676">
    <property type="component" value="Unassembled WGS sequence"/>
</dbReference>
<keyword evidence="1" id="KW-0805">Transcription regulation</keyword>
<name>A0ABS1HP65_9BACT</name>
<gene>
    <name evidence="5" type="ORF">JIV24_18760</name>
</gene>
<dbReference type="PROSITE" id="PS00041">
    <property type="entry name" value="HTH_ARAC_FAMILY_1"/>
    <property type="match status" value="1"/>
</dbReference>
<evidence type="ECO:0000256" key="3">
    <source>
        <dbReference type="ARBA" id="ARBA00023163"/>
    </source>
</evidence>
<dbReference type="Pfam" id="PF12833">
    <property type="entry name" value="HTH_18"/>
    <property type="match status" value="1"/>
</dbReference>
<evidence type="ECO:0000259" key="4">
    <source>
        <dbReference type="PROSITE" id="PS01124"/>
    </source>
</evidence>
<evidence type="ECO:0000256" key="2">
    <source>
        <dbReference type="ARBA" id="ARBA00023125"/>
    </source>
</evidence>
<dbReference type="InterPro" id="IPR009057">
    <property type="entry name" value="Homeodomain-like_sf"/>
</dbReference>
<dbReference type="InterPro" id="IPR018062">
    <property type="entry name" value="HTH_AraC-typ_CS"/>
</dbReference>
<dbReference type="Pfam" id="PF20240">
    <property type="entry name" value="DUF6597"/>
    <property type="match status" value="1"/>
</dbReference>
<accession>A0ABS1HP65</accession>
<dbReference type="PANTHER" id="PTHR46796">
    <property type="entry name" value="HTH-TYPE TRANSCRIPTIONAL ACTIVATOR RHAS-RELATED"/>
    <property type="match status" value="1"/>
</dbReference>
<dbReference type="Gene3D" id="1.10.10.60">
    <property type="entry name" value="Homeodomain-like"/>
    <property type="match status" value="1"/>
</dbReference>
<evidence type="ECO:0000313" key="6">
    <source>
        <dbReference type="Proteomes" id="UP000605676"/>
    </source>
</evidence>
<dbReference type="InterPro" id="IPR018060">
    <property type="entry name" value="HTH_AraC"/>
</dbReference>
<evidence type="ECO:0000256" key="1">
    <source>
        <dbReference type="ARBA" id="ARBA00023015"/>
    </source>
</evidence>
<dbReference type="SMART" id="SM00342">
    <property type="entry name" value="HTH_ARAC"/>
    <property type="match status" value="1"/>
</dbReference>
<feature type="domain" description="HTH araC/xylS-type" evidence="4">
    <location>
        <begin position="159"/>
        <end position="260"/>
    </location>
</feature>
<dbReference type="PANTHER" id="PTHR46796:SF13">
    <property type="entry name" value="HTH-TYPE TRANSCRIPTIONAL ACTIVATOR RHAS"/>
    <property type="match status" value="1"/>
</dbReference>
<organism evidence="5 6">
    <name type="scientific">Carboxylicivirga marina</name>
    <dbReference type="NCBI Taxonomy" id="2800988"/>
    <lineage>
        <taxon>Bacteria</taxon>
        <taxon>Pseudomonadati</taxon>
        <taxon>Bacteroidota</taxon>
        <taxon>Bacteroidia</taxon>
        <taxon>Marinilabiliales</taxon>
        <taxon>Marinilabiliaceae</taxon>
        <taxon>Carboxylicivirga</taxon>
    </lineage>
</organism>
<keyword evidence="2" id="KW-0238">DNA-binding</keyword>
<keyword evidence="3" id="KW-0804">Transcription</keyword>
<keyword evidence="6" id="KW-1185">Reference proteome</keyword>
<dbReference type="PROSITE" id="PS01124">
    <property type="entry name" value="HTH_ARAC_FAMILY_2"/>
    <property type="match status" value="1"/>
</dbReference>
<evidence type="ECO:0000313" key="5">
    <source>
        <dbReference type="EMBL" id="MBK3519395.1"/>
    </source>
</evidence>
<dbReference type="InterPro" id="IPR046532">
    <property type="entry name" value="DUF6597"/>
</dbReference>
<comment type="caution">
    <text evidence="5">The sequence shown here is derived from an EMBL/GenBank/DDBJ whole genome shotgun (WGS) entry which is preliminary data.</text>
</comment>
<sequence>MAYNISYPSGFLSQYIKQYWSLESCIPMEGEHIQRIVPNGLFEMIFYFDNKPESTDPNNLINDNIMLTGQLKNYHDLKVTGKLSLFAISFLPHGLSMFLDMPIKELFNYSIPLRLIMKDKVKQLEDDLSRADTYKQRIAIVEHFLITQIQMNEKKHKHDRIRNVINHINQAKGIVGIEELASKTFLSRKQFERTFSDFIGTTPKHFLKIVRFQNAIYEKSKNTELSLTAIAHKCGFFDQSHMINDFKALSGITPKAYFDNEDYFSDYFG</sequence>
<proteinExistence type="predicted"/>
<dbReference type="RefSeq" id="WP_200466614.1">
    <property type="nucleotide sequence ID" value="NZ_JAENRR010000066.1"/>
</dbReference>
<protein>
    <submittedName>
        <fullName evidence="5">AraC family transcriptional regulator</fullName>
    </submittedName>
</protein>
<dbReference type="EMBL" id="JAENRR010000066">
    <property type="protein sequence ID" value="MBK3519395.1"/>
    <property type="molecule type" value="Genomic_DNA"/>
</dbReference>